<protein>
    <submittedName>
        <fullName evidence="1">Uncharacterized protein</fullName>
    </submittedName>
</protein>
<sequence length="100" mass="11098">MITIKWLCLEIGRQIGFGVCVMVFQRSGTNFGCFINVWKDCPSPCTTNAGGLSDLKRWKFCLMMREPGSEILSPLHPPFGWRGATDDEGKGAPGARCDER</sequence>
<name>A0AAV4SWX7_9ARAC</name>
<reference evidence="1 2" key="1">
    <citation type="submission" date="2021-06" db="EMBL/GenBank/DDBJ databases">
        <title>Caerostris darwini draft genome.</title>
        <authorList>
            <person name="Kono N."/>
            <person name="Arakawa K."/>
        </authorList>
    </citation>
    <scope>NUCLEOTIDE SEQUENCE [LARGE SCALE GENOMIC DNA]</scope>
</reference>
<evidence type="ECO:0000313" key="2">
    <source>
        <dbReference type="Proteomes" id="UP001054837"/>
    </source>
</evidence>
<organism evidence="1 2">
    <name type="scientific">Caerostris darwini</name>
    <dbReference type="NCBI Taxonomy" id="1538125"/>
    <lineage>
        <taxon>Eukaryota</taxon>
        <taxon>Metazoa</taxon>
        <taxon>Ecdysozoa</taxon>
        <taxon>Arthropoda</taxon>
        <taxon>Chelicerata</taxon>
        <taxon>Arachnida</taxon>
        <taxon>Araneae</taxon>
        <taxon>Araneomorphae</taxon>
        <taxon>Entelegynae</taxon>
        <taxon>Araneoidea</taxon>
        <taxon>Araneidae</taxon>
        <taxon>Caerostris</taxon>
    </lineage>
</organism>
<comment type="caution">
    <text evidence="1">The sequence shown here is derived from an EMBL/GenBank/DDBJ whole genome shotgun (WGS) entry which is preliminary data.</text>
</comment>
<dbReference type="Proteomes" id="UP001054837">
    <property type="component" value="Unassembled WGS sequence"/>
</dbReference>
<dbReference type="EMBL" id="BPLQ01008573">
    <property type="protein sequence ID" value="GIY38275.1"/>
    <property type="molecule type" value="Genomic_DNA"/>
</dbReference>
<evidence type="ECO:0000313" key="1">
    <source>
        <dbReference type="EMBL" id="GIY38275.1"/>
    </source>
</evidence>
<proteinExistence type="predicted"/>
<gene>
    <name evidence="1" type="ORF">CDAR_107131</name>
</gene>
<dbReference type="AlphaFoldDB" id="A0AAV4SWX7"/>
<accession>A0AAV4SWX7</accession>
<keyword evidence="2" id="KW-1185">Reference proteome</keyword>